<evidence type="ECO:0000256" key="3">
    <source>
        <dbReference type="SAM" id="SignalP"/>
    </source>
</evidence>
<gene>
    <name evidence="4" type="ORF">BCF74_105157</name>
</gene>
<feature type="compositionally biased region" description="Pro residues" evidence="1">
    <location>
        <begin position="128"/>
        <end position="146"/>
    </location>
</feature>
<reference evidence="4 5" key="1">
    <citation type="submission" date="2018-03" db="EMBL/GenBank/DDBJ databases">
        <title>Genomic Encyclopedia of Archaeal and Bacterial Type Strains, Phase II (KMG-II): from individual species to whole genera.</title>
        <authorList>
            <person name="Goeker M."/>
        </authorList>
    </citation>
    <scope>NUCLEOTIDE SEQUENCE [LARGE SCALE GENOMIC DNA]</scope>
    <source>
        <strain evidence="4 5">ATCC BAA-1496</strain>
    </source>
</reference>
<dbReference type="EMBL" id="PVTI01000005">
    <property type="protein sequence ID" value="PRY61598.1"/>
    <property type="molecule type" value="Genomic_DNA"/>
</dbReference>
<keyword evidence="3" id="KW-0732">Signal</keyword>
<proteinExistence type="predicted"/>
<dbReference type="Proteomes" id="UP000237822">
    <property type="component" value="Unassembled WGS sequence"/>
</dbReference>
<dbReference type="RefSeq" id="WP_106296847.1">
    <property type="nucleotide sequence ID" value="NZ_PVTI01000005.1"/>
</dbReference>
<keyword evidence="2" id="KW-0812">Transmembrane</keyword>
<name>A0A2T0UUR5_9MICO</name>
<evidence type="ECO:0000256" key="1">
    <source>
        <dbReference type="SAM" id="MobiDB-lite"/>
    </source>
</evidence>
<protein>
    <recommendedName>
        <fullName evidence="6">LPXTG-motif cell wall-anchored protein</fullName>
    </recommendedName>
</protein>
<evidence type="ECO:0000256" key="2">
    <source>
        <dbReference type="SAM" id="Phobius"/>
    </source>
</evidence>
<accession>A0A2T0UUR5</accession>
<feature type="compositionally biased region" description="Polar residues" evidence="1">
    <location>
        <begin position="92"/>
        <end position="105"/>
    </location>
</feature>
<evidence type="ECO:0008006" key="6">
    <source>
        <dbReference type="Google" id="ProtNLM"/>
    </source>
</evidence>
<feature type="signal peptide" evidence="3">
    <location>
        <begin position="1"/>
        <end position="32"/>
    </location>
</feature>
<dbReference type="OrthoDB" id="4996994at2"/>
<sequence length="222" mass="22312">MNRLHTRRAARGALALALVGGSSIALASAAQADPNANITYCHATGNPDKWVIVTSDGASILQEGHDTHQGDRDVIPPFEYVAENGGEVKSFPGQNWENNWPTNGEATPPLDKKDTSVCGGDDETETPKPSPTSPKPSPSSPKPTPSTPGGGGTETPKPTTPGGGGGDHGGSGGNPSGPVLETDIVEHDNGPSMLPVLGGGLALVLGGGAAAAAVARRRGDHA</sequence>
<evidence type="ECO:0000313" key="4">
    <source>
        <dbReference type="EMBL" id="PRY61598.1"/>
    </source>
</evidence>
<feature type="chain" id="PRO_5015560101" description="LPXTG-motif cell wall-anchored protein" evidence="3">
    <location>
        <begin position="33"/>
        <end position="222"/>
    </location>
</feature>
<evidence type="ECO:0000313" key="5">
    <source>
        <dbReference type="Proteomes" id="UP000237822"/>
    </source>
</evidence>
<dbReference type="AlphaFoldDB" id="A0A2T0UUR5"/>
<feature type="compositionally biased region" description="Gly residues" evidence="1">
    <location>
        <begin position="161"/>
        <end position="175"/>
    </location>
</feature>
<keyword evidence="2" id="KW-1133">Transmembrane helix</keyword>
<organism evidence="4 5">
    <name type="scientific">Knoellia remsis</name>
    <dbReference type="NCBI Taxonomy" id="407159"/>
    <lineage>
        <taxon>Bacteria</taxon>
        <taxon>Bacillati</taxon>
        <taxon>Actinomycetota</taxon>
        <taxon>Actinomycetes</taxon>
        <taxon>Micrococcales</taxon>
        <taxon>Intrasporangiaceae</taxon>
        <taxon>Knoellia</taxon>
    </lineage>
</organism>
<feature type="transmembrane region" description="Helical" evidence="2">
    <location>
        <begin position="193"/>
        <end position="215"/>
    </location>
</feature>
<feature type="region of interest" description="Disordered" evidence="1">
    <location>
        <begin position="85"/>
        <end position="191"/>
    </location>
</feature>
<keyword evidence="5" id="KW-1185">Reference proteome</keyword>
<comment type="caution">
    <text evidence="4">The sequence shown here is derived from an EMBL/GenBank/DDBJ whole genome shotgun (WGS) entry which is preliminary data.</text>
</comment>
<keyword evidence="2" id="KW-0472">Membrane</keyword>